<organism evidence="1 2">
    <name type="scientific">Thermodesulfitimonas autotrophica</name>
    <dbReference type="NCBI Taxonomy" id="1894989"/>
    <lineage>
        <taxon>Bacteria</taxon>
        <taxon>Bacillati</taxon>
        <taxon>Bacillota</taxon>
        <taxon>Clostridia</taxon>
        <taxon>Thermoanaerobacterales</taxon>
        <taxon>Thermoanaerobacteraceae</taxon>
        <taxon>Thermodesulfitimonas</taxon>
    </lineage>
</organism>
<dbReference type="PROSITE" id="PS51257">
    <property type="entry name" value="PROKAR_LIPOPROTEIN"/>
    <property type="match status" value="1"/>
</dbReference>
<sequence length="171" mass="18166">MRFLGLVLVSLALLVFSGCGKKETPQPVSPGAGMARPIEPQSLDYNKVAEVKPAGELATALHGDMQPVLEKVFGGAKLFLFFEMGGQMGSQMGGGGGSHFTYAVKRQTRIEDVSALQKKLEAQGYKLVLDGSQNAIKTLCFEKKIGGKVYSVTVGTTLGDQRVSVVVFPKG</sequence>
<protein>
    <submittedName>
        <fullName evidence="1">Uncharacterized protein</fullName>
    </submittedName>
</protein>
<proteinExistence type="predicted"/>
<gene>
    <name evidence="1" type="ORF">EDD75_1234</name>
</gene>
<reference evidence="1 2" key="1">
    <citation type="submission" date="2018-11" db="EMBL/GenBank/DDBJ databases">
        <title>Genomic Encyclopedia of Type Strains, Phase IV (KMG-IV): sequencing the most valuable type-strain genomes for metagenomic binning, comparative biology and taxonomic classification.</title>
        <authorList>
            <person name="Goeker M."/>
        </authorList>
    </citation>
    <scope>NUCLEOTIDE SEQUENCE [LARGE SCALE GENOMIC DNA]</scope>
    <source>
        <strain evidence="1 2">DSM 102936</strain>
    </source>
</reference>
<dbReference type="RefSeq" id="WP_123929542.1">
    <property type="nucleotide sequence ID" value="NZ_RKRE01000002.1"/>
</dbReference>
<name>A0A3N5BFW8_9THEO</name>
<dbReference type="EMBL" id="RKRE01000002">
    <property type="protein sequence ID" value="RPF46972.1"/>
    <property type="molecule type" value="Genomic_DNA"/>
</dbReference>
<accession>A0A3N5BFW8</accession>
<evidence type="ECO:0000313" key="2">
    <source>
        <dbReference type="Proteomes" id="UP000282654"/>
    </source>
</evidence>
<evidence type="ECO:0000313" key="1">
    <source>
        <dbReference type="EMBL" id="RPF46972.1"/>
    </source>
</evidence>
<dbReference type="Proteomes" id="UP000282654">
    <property type="component" value="Unassembled WGS sequence"/>
</dbReference>
<keyword evidence="2" id="KW-1185">Reference proteome</keyword>
<dbReference type="AlphaFoldDB" id="A0A3N5BFW8"/>
<comment type="caution">
    <text evidence="1">The sequence shown here is derived from an EMBL/GenBank/DDBJ whole genome shotgun (WGS) entry which is preliminary data.</text>
</comment>